<dbReference type="Pfam" id="PF13458">
    <property type="entry name" value="Peripla_BP_6"/>
    <property type="match status" value="1"/>
</dbReference>
<feature type="chain" id="PRO_5047268608" evidence="5">
    <location>
        <begin position="22"/>
        <end position="387"/>
    </location>
</feature>
<evidence type="ECO:0000256" key="3">
    <source>
        <dbReference type="ARBA" id="ARBA00022729"/>
    </source>
</evidence>
<dbReference type="PROSITE" id="PS51257">
    <property type="entry name" value="PROKAR_LIPOPROTEIN"/>
    <property type="match status" value="1"/>
</dbReference>
<protein>
    <submittedName>
        <fullName evidence="7">Branched-chain amino acid transport system substrate-binding protein</fullName>
    </submittedName>
</protein>
<dbReference type="Proteomes" id="UP000749311">
    <property type="component" value="Unassembled WGS sequence"/>
</dbReference>
<gene>
    <name evidence="7" type="ORF">FB473_001400</name>
</gene>
<dbReference type="SUPFAM" id="SSF53822">
    <property type="entry name" value="Periplasmic binding protein-like I"/>
    <property type="match status" value="1"/>
</dbReference>
<comment type="similarity">
    <text evidence="1">Belongs to the leucine-binding protein family.</text>
</comment>
<dbReference type="InterPro" id="IPR028081">
    <property type="entry name" value="Leu-bd"/>
</dbReference>
<feature type="domain" description="Leucine-binding protein" evidence="6">
    <location>
        <begin position="31"/>
        <end position="375"/>
    </location>
</feature>
<dbReference type="EMBL" id="JAAMOZ010000001">
    <property type="protein sequence ID" value="NIH56755.1"/>
    <property type="molecule type" value="Genomic_DNA"/>
</dbReference>
<sequence length="387" mass="40456">MKRTFAALASAALGLSLLAGCGGSGSGSSDSIKIGVNYELSGSVATYGDASVKGIELAIEEINAAGGINGKQVELVKYDTKSEPAEATTLATKLMTQDKVLTVIGPATSGSFKATIPVANQNQVPVISGSATAEDVTVSNDKLQEYAFRTCFSDSYQGTAMANFAAENLSATSAFVIKDTSSDYAKGLADNFSQRFGDLGGTVVGEEGYVSGDTDFNAILTRIKNQDFDVIYLPGYYNEVGLIIKQARELGITQPILGGDGFDSPTLLQLAGASALNDVYYTNHYSSLDTTNQQLQAFTEAYTAKYGEEPNAFNALGYDTAKLVADAIGRSSELTGEAVKEALASTEDFEGVTGTFSIDPETHDPVKAALVIGLKDGVQDSVEKAAI</sequence>
<proteinExistence type="inferred from homology"/>
<dbReference type="InterPro" id="IPR028082">
    <property type="entry name" value="Peripla_BP_I"/>
</dbReference>
<evidence type="ECO:0000259" key="6">
    <source>
        <dbReference type="Pfam" id="PF13458"/>
    </source>
</evidence>
<dbReference type="CDD" id="cd06347">
    <property type="entry name" value="PBP1_ABC_LivK_ligand_binding-like"/>
    <property type="match status" value="1"/>
</dbReference>
<dbReference type="PANTHER" id="PTHR30483">
    <property type="entry name" value="LEUCINE-SPECIFIC-BINDING PROTEIN"/>
    <property type="match status" value="1"/>
</dbReference>
<evidence type="ECO:0000313" key="8">
    <source>
        <dbReference type="Proteomes" id="UP000749311"/>
    </source>
</evidence>
<reference evidence="7 8" key="1">
    <citation type="submission" date="2020-02" db="EMBL/GenBank/DDBJ databases">
        <title>Sequencing the genomes of 1000 actinobacteria strains.</title>
        <authorList>
            <person name="Klenk H.-P."/>
        </authorList>
    </citation>
    <scope>NUCLEOTIDE SEQUENCE [LARGE SCALE GENOMIC DNA]</scope>
    <source>
        <strain evidence="7 8">DSM 19609</strain>
    </source>
</reference>
<keyword evidence="2" id="KW-0813">Transport</keyword>
<organism evidence="7 8">
    <name type="scientific">Brooklawnia cerclae</name>
    <dbReference type="NCBI Taxonomy" id="349934"/>
    <lineage>
        <taxon>Bacteria</taxon>
        <taxon>Bacillati</taxon>
        <taxon>Actinomycetota</taxon>
        <taxon>Actinomycetes</taxon>
        <taxon>Propionibacteriales</taxon>
        <taxon>Propionibacteriaceae</taxon>
        <taxon>Brooklawnia</taxon>
    </lineage>
</organism>
<dbReference type="PRINTS" id="PR00337">
    <property type="entry name" value="LEUILEVALBP"/>
</dbReference>
<evidence type="ECO:0000256" key="4">
    <source>
        <dbReference type="ARBA" id="ARBA00022970"/>
    </source>
</evidence>
<evidence type="ECO:0000313" key="7">
    <source>
        <dbReference type="EMBL" id="NIH56755.1"/>
    </source>
</evidence>
<dbReference type="RefSeq" id="WP_167165928.1">
    <property type="nucleotide sequence ID" value="NZ_BAAAOO010000015.1"/>
</dbReference>
<keyword evidence="4" id="KW-0029">Amino-acid transport</keyword>
<evidence type="ECO:0000256" key="1">
    <source>
        <dbReference type="ARBA" id="ARBA00010062"/>
    </source>
</evidence>
<feature type="signal peptide" evidence="5">
    <location>
        <begin position="1"/>
        <end position="21"/>
    </location>
</feature>
<dbReference type="InterPro" id="IPR000709">
    <property type="entry name" value="Leu_Ile_Val-bd"/>
</dbReference>
<keyword evidence="3 5" id="KW-0732">Signal</keyword>
<evidence type="ECO:0000256" key="2">
    <source>
        <dbReference type="ARBA" id="ARBA00022448"/>
    </source>
</evidence>
<name>A0ABX0SFI3_9ACTN</name>
<comment type="caution">
    <text evidence="7">The sequence shown here is derived from an EMBL/GenBank/DDBJ whole genome shotgun (WGS) entry which is preliminary data.</text>
</comment>
<dbReference type="PANTHER" id="PTHR30483:SF6">
    <property type="entry name" value="PERIPLASMIC BINDING PROTEIN OF ABC TRANSPORTER FOR NATURAL AMINO ACIDS"/>
    <property type="match status" value="1"/>
</dbReference>
<dbReference type="Gene3D" id="3.40.50.2300">
    <property type="match status" value="2"/>
</dbReference>
<dbReference type="InterPro" id="IPR051010">
    <property type="entry name" value="BCAA_transport"/>
</dbReference>
<keyword evidence="8" id="KW-1185">Reference proteome</keyword>
<accession>A0ABX0SFI3</accession>
<evidence type="ECO:0000256" key="5">
    <source>
        <dbReference type="SAM" id="SignalP"/>
    </source>
</evidence>